<dbReference type="InterPro" id="IPR008910">
    <property type="entry name" value="MSC_TM_helix"/>
</dbReference>
<keyword evidence="1" id="KW-1133">Transmembrane helix</keyword>
<evidence type="ECO:0008006" key="4">
    <source>
        <dbReference type="Google" id="ProtNLM"/>
    </source>
</evidence>
<accession>A0A1F7IK66</accession>
<feature type="transmembrane region" description="Helical" evidence="1">
    <location>
        <begin position="113"/>
        <end position="136"/>
    </location>
</feature>
<feature type="transmembrane region" description="Helical" evidence="1">
    <location>
        <begin position="82"/>
        <end position="101"/>
    </location>
</feature>
<name>A0A1F7IK66_9BACT</name>
<evidence type="ECO:0000256" key="1">
    <source>
        <dbReference type="SAM" id="Phobius"/>
    </source>
</evidence>
<dbReference type="PANTHER" id="PTHR30221">
    <property type="entry name" value="SMALL-CONDUCTANCE MECHANOSENSITIVE CHANNEL"/>
    <property type="match status" value="1"/>
</dbReference>
<feature type="transmembrane region" description="Helical" evidence="1">
    <location>
        <begin position="180"/>
        <end position="202"/>
    </location>
</feature>
<organism evidence="2 3">
    <name type="scientific">Candidatus Roizmanbacteria bacterium RIFCSPLOWO2_01_FULL_38_11</name>
    <dbReference type="NCBI Taxonomy" id="1802060"/>
    <lineage>
        <taxon>Bacteria</taxon>
        <taxon>Candidatus Roizmaniibacteriota</taxon>
    </lineage>
</organism>
<dbReference type="STRING" id="1802060.A2957_03110"/>
<dbReference type="EMBL" id="MGAK01000031">
    <property type="protein sequence ID" value="OGK43747.1"/>
    <property type="molecule type" value="Genomic_DNA"/>
</dbReference>
<reference evidence="2 3" key="1">
    <citation type="journal article" date="2016" name="Nat. Commun.">
        <title>Thousands of microbial genomes shed light on interconnected biogeochemical processes in an aquifer system.</title>
        <authorList>
            <person name="Anantharaman K."/>
            <person name="Brown C.T."/>
            <person name="Hug L.A."/>
            <person name="Sharon I."/>
            <person name="Castelle C.J."/>
            <person name="Probst A.J."/>
            <person name="Thomas B.C."/>
            <person name="Singh A."/>
            <person name="Wilkins M.J."/>
            <person name="Karaoz U."/>
            <person name="Brodie E.L."/>
            <person name="Williams K.H."/>
            <person name="Hubbard S.S."/>
            <person name="Banfield J.F."/>
        </authorList>
    </citation>
    <scope>NUCLEOTIDE SEQUENCE [LARGE SCALE GENOMIC DNA]</scope>
</reference>
<feature type="transmembrane region" description="Helical" evidence="1">
    <location>
        <begin position="20"/>
        <end position="44"/>
    </location>
</feature>
<evidence type="ECO:0000313" key="2">
    <source>
        <dbReference type="EMBL" id="OGK43747.1"/>
    </source>
</evidence>
<dbReference type="Pfam" id="PF05552">
    <property type="entry name" value="MS_channel_1st_1"/>
    <property type="match status" value="2"/>
</dbReference>
<gene>
    <name evidence="2" type="ORF">A2957_03110</name>
</gene>
<sequence>MNMTIFSVLETMLMSFFQSLGMYLPNLIGGLIILIIGIILSKIVQRLVMTMLRFFKVGDVLRSTNVAKDTDVKIWSDILSQVIGWAVVILFLIPASEIWGLTKISDVLRQLLFYIPSVIVAVIIAFIGLMLANLAANVVKHGIKAVDKKSASTVAELARYSILFFTVLIVLDQLGVARDLIRILFTGIVVMLSLAGGLAFGLGGKDLAKEILEQLRKRI</sequence>
<dbReference type="Gene3D" id="1.10.287.1260">
    <property type="match status" value="1"/>
</dbReference>
<proteinExistence type="predicted"/>
<dbReference type="AlphaFoldDB" id="A0A1F7IK66"/>
<evidence type="ECO:0000313" key="3">
    <source>
        <dbReference type="Proteomes" id="UP000179072"/>
    </source>
</evidence>
<comment type="caution">
    <text evidence="2">The sequence shown here is derived from an EMBL/GenBank/DDBJ whole genome shotgun (WGS) entry which is preliminary data.</text>
</comment>
<keyword evidence="1" id="KW-0472">Membrane</keyword>
<feature type="transmembrane region" description="Helical" evidence="1">
    <location>
        <begin position="157"/>
        <end position="174"/>
    </location>
</feature>
<dbReference type="PANTHER" id="PTHR30221:SF1">
    <property type="entry name" value="SMALL-CONDUCTANCE MECHANOSENSITIVE CHANNEL"/>
    <property type="match status" value="1"/>
</dbReference>
<protein>
    <recommendedName>
        <fullName evidence="4">Small-conductance mechanosensitive ion channel</fullName>
    </recommendedName>
</protein>
<dbReference type="InterPro" id="IPR045275">
    <property type="entry name" value="MscS_archaea/bacteria_type"/>
</dbReference>
<keyword evidence="1" id="KW-0812">Transmembrane</keyword>
<dbReference type="GO" id="GO:0008381">
    <property type="term" value="F:mechanosensitive monoatomic ion channel activity"/>
    <property type="evidence" value="ECO:0007669"/>
    <property type="project" value="InterPro"/>
</dbReference>
<dbReference type="Proteomes" id="UP000179072">
    <property type="component" value="Unassembled WGS sequence"/>
</dbReference>